<dbReference type="OrthoDB" id="10055322at2759"/>
<feature type="region of interest" description="Disordered" evidence="2">
    <location>
        <begin position="118"/>
        <end position="140"/>
    </location>
</feature>
<evidence type="ECO:0000259" key="5">
    <source>
        <dbReference type="Pfam" id="PF21539"/>
    </source>
</evidence>
<accession>A0A8J2NR87</accession>
<dbReference type="GO" id="GO:0005634">
    <property type="term" value="C:nucleus"/>
    <property type="evidence" value="ECO:0007669"/>
    <property type="project" value="UniProtKB-SubCell"/>
</dbReference>
<keyword evidence="7" id="KW-1185">Reference proteome</keyword>
<organism evidence="6 7">
    <name type="scientific">Allacma fusca</name>
    <dbReference type="NCBI Taxonomy" id="39272"/>
    <lineage>
        <taxon>Eukaryota</taxon>
        <taxon>Metazoa</taxon>
        <taxon>Ecdysozoa</taxon>
        <taxon>Arthropoda</taxon>
        <taxon>Hexapoda</taxon>
        <taxon>Collembola</taxon>
        <taxon>Symphypleona</taxon>
        <taxon>Sminthuridae</taxon>
        <taxon>Allacma</taxon>
    </lineage>
</organism>
<feature type="region of interest" description="Disordered" evidence="2">
    <location>
        <begin position="420"/>
        <end position="499"/>
    </location>
</feature>
<feature type="domain" description="ARC105/Med15 mediator subunit central" evidence="4">
    <location>
        <begin position="500"/>
        <end position="623"/>
    </location>
</feature>
<dbReference type="InterPro" id="IPR019087">
    <property type="entry name" value="Med15_N"/>
</dbReference>
<evidence type="ECO:0000313" key="6">
    <source>
        <dbReference type="EMBL" id="CAG7722777.1"/>
    </source>
</evidence>
<feature type="region of interest" description="Disordered" evidence="2">
    <location>
        <begin position="569"/>
        <end position="590"/>
    </location>
</feature>
<feature type="domain" description="Mediator of RNA polymerase II transcription subunit 15 N-terminal" evidence="3">
    <location>
        <begin position="1"/>
        <end position="58"/>
    </location>
</feature>
<name>A0A8J2NR87_9HEXA</name>
<feature type="compositionally biased region" description="Polar residues" evidence="2">
    <location>
        <begin position="464"/>
        <end position="488"/>
    </location>
</feature>
<comment type="subcellular location">
    <subcellularLocation>
        <location evidence="1">Nucleus</location>
    </subcellularLocation>
</comment>
<comment type="function">
    <text evidence="1">Component of the Mediator complex, a coactivator involved in the regulated transcription of nearly all RNA polymerase II-dependent genes. Mediator functions as a bridge to convey information from gene-specific regulatory proteins to the basal RNA polymerase II transcription machinery. Mediator is recruited to promoters by direct interactions with regulatory proteins and serves as a scaffold for the assembly of a functional preinitiation complex with RNA polymerase II and the general transcription factors.</text>
</comment>
<comment type="similarity">
    <text evidence="1">Belongs to the Mediator complex subunit 15 family.</text>
</comment>
<keyword evidence="1" id="KW-0804">Transcription</keyword>
<reference evidence="6" key="1">
    <citation type="submission" date="2021-06" db="EMBL/GenBank/DDBJ databases">
        <authorList>
            <person name="Hodson N. C."/>
            <person name="Mongue J. A."/>
            <person name="Jaron S. K."/>
        </authorList>
    </citation>
    <scope>NUCLEOTIDE SEQUENCE</scope>
</reference>
<dbReference type="Pfam" id="PF21539">
    <property type="entry name" value="Med15_C"/>
    <property type="match status" value="1"/>
</dbReference>
<dbReference type="InterPro" id="IPR048386">
    <property type="entry name" value="Med15_C"/>
</dbReference>
<evidence type="ECO:0000259" key="4">
    <source>
        <dbReference type="Pfam" id="PF21538"/>
    </source>
</evidence>
<dbReference type="Proteomes" id="UP000708208">
    <property type="component" value="Unassembled WGS sequence"/>
</dbReference>
<dbReference type="InterPro" id="IPR048385">
    <property type="entry name" value="Med15_central"/>
</dbReference>
<dbReference type="Pfam" id="PF21538">
    <property type="entry name" value="Med15_M"/>
    <property type="match status" value="1"/>
</dbReference>
<evidence type="ECO:0000256" key="2">
    <source>
        <dbReference type="SAM" id="MobiDB-lite"/>
    </source>
</evidence>
<keyword evidence="1" id="KW-0805">Transcription regulation</keyword>
<feature type="region of interest" description="Disordered" evidence="2">
    <location>
        <begin position="52"/>
        <end position="77"/>
    </location>
</feature>
<keyword evidence="1" id="KW-0539">Nucleus</keyword>
<dbReference type="AlphaFoldDB" id="A0A8J2NR87"/>
<sequence length="780" mass="86250">MVGKIEEAVIACGAPTTKNAMEMENQVFSKAKSRDEYMSFVARLIIHIKEMGSKKTGPGMTGQQNPAQGQRKFPLGNAGMGQMSGAQQNIGMMTQLNQMGGIGMMNQPGMVQMSSGPPMMQGGGLSQQQQHQHQMNSQPNPQTQMINQQNFIQQAQMQNVQMQNSQLQPGQMQNSQMGNVQLQNQQMMNSAQLQNSQLQNVQLQNAQLQNQQMHNQQIQNAQQIQNSQMQNQQIQSVQQMQNIQMQNAQLQDHMRSAQMNVVPMGNVQMQNSQMGNVQLPNSQLGNVQMGNSQMGNPQLGSPQMVNQQMGNAQMPGDNQMRSVQMQPGQQMHNVQMPGQIPNPNLQNMMNSQQSQQMMPTRTLGNRMGQAPMANQLSNLAKQQPAPRGMHRAPNVDSVVMSNQYSPAGPMMSRVTPSQFMPTQSGPGGMVQTPSPGPPGSQNPGYANSPAQSTLMPSPAAPVMSSGNMRPYQSQVGVPSPGPSLNTPLMNPATPSPRNPEDQACIEKIKELRKYTDLLQRMIAKIGNDDVEKSSKMKKLLEILTNPNQRVSMEILLKCEVALKKMERQQNDPGGMLGPTPQPPPMKDQSQVSPFQQVMDSLNTALRTPSSSHTLLRTFRPTVEALTGHSFISLFQPYEEEGSSDSESTENDVPPLLKRELRTLDSRFHVSVVRKGGGICRLSCNLNEPRLPRVPPLKISVRSDYPFEPPVVTDLNRDYSSTVFLSSVARAFKSRFHHLTRNHSVIELLLMWEMCVRQASNPNVKCEKPVHVNRGTVALGL</sequence>
<dbReference type="EMBL" id="CAJVCH010092373">
    <property type="protein sequence ID" value="CAG7722777.1"/>
    <property type="molecule type" value="Genomic_DNA"/>
</dbReference>
<evidence type="ECO:0000313" key="7">
    <source>
        <dbReference type="Proteomes" id="UP000708208"/>
    </source>
</evidence>
<comment type="caution">
    <text evidence="6">The sequence shown here is derived from an EMBL/GenBank/DDBJ whole genome shotgun (WGS) entry which is preliminary data.</text>
</comment>
<comment type="subunit">
    <text evidence="1">Component of the Mediator complex.</text>
</comment>
<keyword evidence="1" id="KW-0010">Activator</keyword>
<dbReference type="Pfam" id="PF09606">
    <property type="entry name" value="Med15_N"/>
    <property type="match status" value="1"/>
</dbReference>
<evidence type="ECO:0000256" key="1">
    <source>
        <dbReference type="RuleBase" id="RU364148"/>
    </source>
</evidence>
<dbReference type="PANTHER" id="PTHR31804">
    <property type="entry name" value="MEDIATOR OF RNA POLYMERASE II TRANSCRIPTION SUBUNIT 15"/>
    <property type="match status" value="1"/>
</dbReference>
<protein>
    <recommendedName>
        <fullName evidence="1">Mediator of RNA polymerase II transcription subunit 15</fullName>
    </recommendedName>
    <alternativeName>
        <fullName evidence="1">Mediator complex subunit 15</fullName>
    </alternativeName>
</protein>
<gene>
    <name evidence="1" type="primary">MED15</name>
    <name evidence="6" type="ORF">AFUS01_LOCUS11894</name>
</gene>
<evidence type="ECO:0000259" key="3">
    <source>
        <dbReference type="Pfam" id="PF09606"/>
    </source>
</evidence>
<proteinExistence type="inferred from homology"/>
<feature type="compositionally biased region" description="Polar residues" evidence="2">
    <location>
        <begin position="441"/>
        <end position="455"/>
    </location>
</feature>
<feature type="domain" description="ARC105/Med15 mediator subunit C-terminal" evidence="5">
    <location>
        <begin position="653"/>
        <end position="757"/>
    </location>
</feature>
<dbReference type="PANTHER" id="PTHR31804:SF3">
    <property type="entry name" value="MEDIATOR OF RNA POLYMERASE II TRANSCRIPTION SUBUNIT 15"/>
    <property type="match status" value="1"/>
</dbReference>